<dbReference type="InterPro" id="IPR012467">
    <property type="entry name" value="DUF1684"/>
</dbReference>
<dbReference type="EMBL" id="JAMXIB010000002">
    <property type="protein sequence ID" value="MCO5724090.1"/>
    <property type="molecule type" value="Genomic_DNA"/>
</dbReference>
<gene>
    <name evidence="1" type="ORF">NG653_04425</name>
</gene>
<evidence type="ECO:0000313" key="1">
    <source>
        <dbReference type="EMBL" id="MCO5724090.1"/>
    </source>
</evidence>
<reference evidence="1 2" key="1">
    <citation type="submission" date="2022-06" db="EMBL/GenBank/DDBJ databases">
        <authorList>
            <person name="Xuan X."/>
        </authorList>
    </citation>
    <scope>NUCLEOTIDE SEQUENCE [LARGE SCALE GENOMIC DNA]</scope>
    <source>
        <strain evidence="1 2">2V75</strain>
    </source>
</reference>
<dbReference type="PROSITE" id="PS51257">
    <property type="entry name" value="PROKAR_LIPOPROTEIN"/>
    <property type="match status" value="1"/>
</dbReference>
<keyword evidence="2" id="KW-1185">Reference proteome</keyword>
<proteinExistence type="predicted"/>
<dbReference type="PANTHER" id="PTHR41913">
    <property type="entry name" value="DUF1684 DOMAIN-CONTAINING PROTEIN"/>
    <property type="match status" value="1"/>
</dbReference>
<organism evidence="1 2">
    <name type="scientific">Robiginitalea marina</name>
    <dbReference type="NCBI Taxonomy" id="2954105"/>
    <lineage>
        <taxon>Bacteria</taxon>
        <taxon>Pseudomonadati</taxon>
        <taxon>Bacteroidota</taxon>
        <taxon>Flavobacteriia</taxon>
        <taxon>Flavobacteriales</taxon>
        <taxon>Flavobacteriaceae</taxon>
        <taxon>Robiginitalea</taxon>
    </lineage>
</organism>
<dbReference type="PANTHER" id="PTHR41913:SF1">
    <property type="entry name" value="DUF1684 DOMAIN-CONTAINING PROTEIN"/>
    <property type="match status" value="1"/>
</dbReference>
<accession>A0ABT1AVJ6</accession>
<dbReference type="RefSeq" id="WP_252740461.1">
    <property type="nucleotide sequence ID" value="NZ_JAMXIB010000002.1"/>
</dbReference>
<comment type="caution">
    <text evidence="1">The sequence shown here is derived from an EMBL/GenBank/DDBJ whole genome shotgun (WGS) entry which is preliminary data.</text>
</comment>
<protein>
    <submittedName>
        <fullName evidence="1">DUF1684 domain-containing protein</fullName>
    </submittedName>
</protein>
<dbReference type="Proteomes" id="UP001206312">
    <property type="component" value="Unassembled WGS sequence"/>
</dbReference>
<name>A0ABT1AVJ6_9FLAO</name>
<dbReference type="Pfam" id="PF07920">
    <property type="entry name" value="DUF1684"/>
    <property type="match status" value="1"/>
</dbReference>
<sequence length="227" mass="26091">MQSRGLTFLSPAFPFFLSVALLLTALVSGCRDGRRYHDEQVRQWPSGNDALADIGEFQASLNSTFRDPEASPLPDRYRKNFNGLEFYPADTIFRTWARLQRTPEALPFEMPTSTMEVARERRYGYLTFELNGQAFTLEVYQSPELLLEKGYEDYLFLPFTDLTNGKGTYEGGRYLDLRIPRGDSLLLDFNKAYNPYCAYNPKYSCPIVPEVNHLETEVRAGVKSFKK</sequence>
<evidence type="ECO:0000313" key="2">
    <source>
        <dbReference type="Proteomes" id="UP001206312"/>
    </source>
</evidence>